<evidence type="ECO:0000313" key="4">
    <source>
        <dbReference type="EMBL" id="MPL58847.1"/>
    </source>
</evidence>
<dbReference type="InterPro" id="IPR000014">
    <property type="entry name" value="PAS"/>
</dbReference>
<comment type="caution">
    <text evidence="4">The sequence shown here is derived from an EMBL/GenBank/DDBJ whole genome shotgun (WGS) entry which is preliminary data.</text>
</comment>
<dbReference type="EC" id="3.1.4.52" evidence="4"/>
<dbReference type="NCBIfam" id="TIGR00229">
    <property type="entry name" value="sensory_box"/>
    <property type="match status" value="1"/>
</dbReference>
<feature type="domain" description="PAS" evidence="1">
    <location>
        <begin position="20"/>
        <end position="91"/>
    </location>
</feature>
<dbReference type="Pfam" id="PF13426">
    <property type="entry name" value="PAS_9"/>
    <property type="match status" value="1"/>
</dbReference>
<feature type="domain" description="GGDEF" evidence="3">
    <location>
        <begin position="178"/>
        <end position="305"/>
    </location>
</feature>
<dbReference type="InterPro" id="IPR052155">
    <property type="entry name" value="Biofilm_reg_signaling"/>
</dbReference>
<dbReference type="InterPro" id="IPR001610">
    <property type="entry name" value="PAC"/>
</dbReference>
<proteinExistence type="predicted"/>
<dbReference type="InterPro" id="IPR043128">
    <property type="entry name" value="Rev_trsase/Diguanyl_cyclase"/>
</dbReference>
<dbReference type="AlphaFoldDB" id="A0A644SX77"/>
<dbReference type="PROSITE" id="PS50887">
    <property type="entry name" value="GGDEF"/>
    <property type="match status" value="1"/>
</dbReference>
<dbReference type="SMART" id="SM00091">
    <property type="entry name" value="PAS"/>
    <property type="match status" value="1"/>
</dbReference>
<evidence type="ECO:0000259" key="3">
    <source>
        <dbReference type="PROSITE" id="PS50887"/>
    </source>
</evidence>
<dbReference type="PROSITE" id="PS50112">
    <property type="entry name" value="PAS"/>
    <property type="match status" value="1"/>
</dbReference>
<dbReference type="CDD" id="cd00130">
    <property type="entry name" value="PAS"/>
    <property type="match status" value="1"/>
</dbReference>
<evidence type="ECO:0000259" key="2">
    <source>
        <dbReference type="PROSITE" id="PS50113"/>
    </source>
</evidence>
<gene>
    <name evidence="4" type="primary">pdeR_1</name>
    <name evidence="4" type="ORF">SDC9_04391</name>
</gene>
<dbReference type="SMART" id="SM00267">
    <property type="entry name" value="GGDEF"/>
    <property type="match status" value="1"/>
</dbReference>
<dbReference type="InterPro" id="IPR029787">
    <property type="entry name" value="Nucleotide_cyclase"/>
</dbReference>
<protein>
    <submittedName>
        <fullName evidence="4">Cyclic di-GMP phosphodiesterase PdeR</fullName>
        <ecNumber evidence="4">3.1.4.52</ecNumber>
    </submittedName>
</protein>
<dbReference type="NCBIfam" id="TIGR00254">
    <property type="entry name" value="GGDEF"/>
    <property type="match status" value="1"/>
</dbReference>
<evidence type="ECO:0000259" key="1">
    <source>
        <dbReference type="PROSITE" id="PS50112"/>
    </source>
</evidence>
<dbReference type="Gene3D" id="3.30.70.270">
    <property type="match status" value="1"/>
</dbReference>
<dbReference type="GO" id="GO:0071111">
    <property type="term" value="F:cyclic-guanylate-specific phosphodiesterase activity"/>
    <property type="evidence" value="ECO:0007669"/>
    <property type="project" value="UniProtKB-EC"/>
</dbReference>
<accession>A0A644SX77</accession>
<dbReference type="EMBL" id="VSSQ01000008">
    <property type="protein sequence ID" value="MPL58847.1"/>
    <property type="molecule type" value="Genomic_DNA"/>
</dbReference>
<dbReference type="Gene3D" id="3.30.450.20">
    <property type="entry name" value="PAS domain"/>
    <property type="match status" value="1"/>
</dbReference>
<name>A0A644SX77_9ZZZZ</name>
<dbReference type="SMART" id="SM00086">
    <property type="entry name" value="PAC"/>
    <property type="match status" value="1"/>
</dbReference>
<dbReference type="PROSITE" id="PS50113">
    <property type="entry name" value="PAC"/>
    <property type="match status" value="1"/>
</dbReference>
<dbReference type="InterPro" id="IPR000160">
    <property type="entry name" value="GGDEF_dom"/>
</dbReference>
<dbReference type="Pfam" id="PF00990">
    <property type="entry name" value="GGDEF"/>
    <property type="match status" value="1"/>
</dbReference>
<feature type="domain" description="PAC" evidence="2">
    <location>
        <begin position="94"/>
        <end position="146"/>
    </location>
</feature>
<dbReference type="InterPro" id="IPR035965">
    <property type="entry name" value="PAS-like_dom_sf"/>
</dbReference>
<dbReference type="PANTHER" id="PTHR44757">
    <property type="entry name" value="DIGUANYLATE CYCLASE DGCP"/>
    <property type="match status" value="1"/>
</dbReference>
<dbReference type="PANTHER" id="PTHR44757:SF2">
    <property type="entry name" value="BIOFILM ARCHITECTURE MAINTENANCE PROTEIN MBAA"/>
    <property type="match status" value="1"/>
</dbReference>
<dbReference type="SUPFAM" id="SSF55785">
    <property type="entry name" value="PYP-like sensor domain (PAS domain)"/>
    <property type="match status" value="1"/>
</dbReference>
<dbReference type="SUPFAM" id="SSF55073">
    <property type="entry name" value="Nucleotide cyclase"/>
    <property type="match status" value="1"/>
</dbReference>
<keyword evidence="4" id="KW-0378">Hydrolase</keyword>
<organism evidence="4">
    <name type="scientific">bioreactor metagenome</name>
    <dbReference type="NCBI Taxonomy" id="1076179"/>
    <lineage>
        <taxon>unclassified sequences</taxon>
        <taxon>metagenomes</taxon>
        <taxon>ecological metagenomes</taxon>
    </lineage>
</organism>
<dbReference type="InterPro" id="IPR000700">
    <property type="entry name" value="PAS-assoc_C"/>
</dbReference>
<reference evidence="4" key="1">
    <citation type="submission" date="2019-08" db="EMBL/GenBank/DDBJ databases">
        <authorList>
            <person name="Kucharzyk K."/>
            <person name="Murdoch R.W."/>
            <person name="Higgins S."/>
            <person name="Loffler F."/>
        </authorList>
    </citation>
    <scope>NUCLEOTIDE SEQUENCE</scope>
</reference>
<dbReference type="CDD" id="cd01949">
    <property type="entry name" value="GGDEF"/>
    <property type="match status" value="1"/>
</dbReference>
<sequence length="305" mass="34450">MPARRDFVEQGTALEAPKVSETLYRSIVEMLPNAIVIIQPDGSITAANSQTLDLFGLKSLSDFLGRNVFDFILPEERDRVESDLGRVAMSEKLHNQEYRLLRKDRTPFWAEVSGYLIPGTGEKPKGILVTARDISKRKSMEENLRNLSVTDELTGLYNRRGFSLAAEQELKHAHRTKADLVLLFYDMDKLKAINDNYGHAEGDEALKAAAAALRSTFRASDIIARWGGDEFTVLALDVPKGSISVLQHRFDETLERLNGAMGMRYHISFSVGMARCDFEHPLMLQEMLRIADAAMYRKKLGKRIR</sequence>